<keyword evidence="1" id="KW-0732">Signal</keyword>
<dbReference type="Proteomes" id="UP000029989">
    <property type="component" value="Unassembled WGS sequence"/>
</dbReference>
<name>A0A0A0EZK0_9GAMM</name>
<evidence type="ECO:0000313" key="3">
    <source>
        <dbReference type="Proteomes" id="UP000029989"/>
    </source>
</evidence>
<evidence type="ECO:0000313" key="2">
    <source>
        <dbReference type="EMBL" id="KGM54582.1"/>
    </source>
</evidence>
<keyword evidence="3" id="KW-1185">Reference proteome</keyword>
<reference evidence="2 3" key="1">
    <citation type="journal article" date="2015" name="Stand. Genomic Sci.">
        <title>Genomic information of the arsenic-resistant bacterium Lysobacter arseniciresistens type strain ZS79(T) and comparison of Lysobacter draft genomes.</title>
        <authorList>
            <person name="Liu L."/>
            <person name="Zhang S."/>
            <person name="Luo M."/>
            <person name="Wang G."/>
        </authorList>
    </citation>
    <scope>NUCLEOTIDE SEQUENCE [LARGE SCALE GENOMIC DNA]</scope>
    <source>
        <strain evidence="2 3">ZS79</strain>
    </source>
</reference>
<proteinExistence type="predicted"/>
<accession>A0A0A0EZK0</accession>
<protein>
    <submittedName>
        <fullName evidence="2">Uncharacterized protein</fullName>
    </submittedName>
</protein>
<comment type="caution">
    <text evidence="2">The sequence shown here is derived from an EMBL/GenBank/DDBJ whole genome shotgun (WGS) entry which is preliminary data.</text>
</comment>
<gene>
    <name evidence="2" type="ORF">N799_09140</name>
</gene>
<dbReference type="eggNOG" id="ENOG5030XSS">
    <property type="taxonomic scope" value="Bacteria"/>
</dbReference>
<organism evidence="2 3">
    <name type="scientific">Lysobacter arseniciresistens ZS79</name>
    <dbReference type="NCBI Taxonomy" id="913325"/>
    <lineage>
        <taxon>Bacteria</taxon>
        <taxon>Pseudomonadati</taxon>
        <taxon>Pseudomonadota</taxon>
        <taxon>Gammaproteobacteria</taxon>
        <taxon>Lysobacterales</taxon>
        <taxon>Lysobacteraceae</taxon>
        <taxon>Novilysobacter</taxon>
    </lineage>
</organism>
<dbReference type="STRING" id="913325.N799_09140"/>
<evidence type="ECO:0000256" key="1">
    <source>
        <dbReference type="SAM" id="SignalP"/>
    </source>
</evidence>
<feature type="chain" id="PRO_5001961954" evidence="1">
    <location>
        <begin position="23"/>
        <end position="222"/>
    </location>
</feature>
<dbReference type="OrthoDB" id="9792366at2"/>
<sequence length="222" mass="22382">MPLTLAVPLLPLPLLLAGPAAATAPAVPHAHVPAIAAEAAARAPVAPQLQQALRDLWHGHVVATRDYALAVEVADAAAVRKAADAVVANAGDIANAVGGFYGDAAGKQMLTLLGGHWGAVKALTDARHDGDAAAAQAAMDELVANADAIAVFLGGANPYLPADAVRGLLVAHGGHHAAQIQQIMAGDMAGEAKTWQAMQAHMDVIADALAAAIARQFPDRAS</sequence>
<feature type="signal peptide" evidence="1">
    <location>
        <begin position="1"/>
        <end position="22"/>
    </location>
</feature>
<dbReference type="EMBL" id="AVPT01000025">
    <property type="protein sequence ID" value="KGM54582.1"/>
    <property type="molecule type" value="Genomic_DNA"/>
</dbReference>
<dbReference type="AlphaFoldDB" id="A0A0A0EZK0"/>